<proteinExistence type="inferred from homology"/>
<sequence length="58" mass="6263">MAATLANLVQGFAWRLPDGVAPEDMSMEESFGLSVSPKEPLVAIAEPRLPAHLYTTVH</sequence>
<protein>
    <submittedName>
        <fullName evidence="6">Flavonoid 3</fullName>
    </submittedName>
</protein>
<comment type="similarity">
    <text evidence="1">Belongs to the cytochrome P450 family.</text>
</comment>
<gene>
    <name evidence="6" type="ORF">C2845_PM06G31700</name>
</gene>
<accession>A0A3L6R7I3</accession>
<keyword evidence="5" id="KW-0408">Iron</keyword>
<keyword evidence="7" id="KW-1185">Reference proteome</keyword>
<dbReference type="AlphaFoldDB" id="A0A3L6R7I3"/>
<evidence type="ECO:0000256" key="1">
    <source>
        <dbReference type="ARBA" id="ARBA00010617"/>
    </source>
</evidence>
<keyword evidence="3" id="KW-0479">Metal-binding</keyword>
<dbReference type="GO" id="GO:0046872">
    <property type="term" value="F:metal ion binding"/>
    <property type="evidence" value="ECO:0007669"/>
    <property type="project" value="UniProtKB-KW"/>
</dbReference>
<keyword evidence="2" id="KW-0349">Heme</keyword>
<dbReference type="PANTHER" id="PTHR47944">
    <property type="entry name" value="CYTOCHROME P450 98A9"/>
    <property type="match status" value="1"/>
</dbReference>
<dbReference type="OrthoDB" id="686577at2759"/>
<comment type="caution">
    <text evidence="6">The sequence shown here is derived from an EMBL/GenBank/DDBJ whole genome shotgun (WGS) entry which is preliminary data.</text>
</comment>
<dbReference type="STRING" id="4540.A0A3L6R7I3"/>
<reference evidence="7" key="1">
    <citation type="journal article" date="2019" name="Nat. Commun.">
        <title>The genome of broomcorn millet.</title>
        <authorList>
            <person name="Zou C."/>
            <person name="Miki D."/>
            <person name="Li D."/>
            <person name="Tang Q."/>
            <person name="Xiao L."/>
            <person name="Rajput S."/>
            <person name="Deng P."/>
            <person name="Jia W."/>
            <person name="Huang R."/>
            <person name="Zhang M."/>
            <person name="Sun Y."/>
            <person name="Hu J."/>
            <person name="Fu X."/>
            <person name="Schnable P.S."/>
            <person name="Li F."/>
            <person name="Zhang H."/>
            <person name="Feng B."/>
            <person name="Zhu X."/>
            <person name="Liu R."/>
            <person name="Schnable J.C."/>
            <person name="Zhu J.-K."/>
            <person name="Zhang H."/>
        </authorList>
    </citation>
    <scope>NUCLEOTIDE SEQUENCE [LARGE SCALE GENOMIC DNA]</scope>
</reference>
<evidence type="ECO:0000256" key="5">
    <source>
        <dbReference type="ARBA" id="ARBA00023004"/>
    </source>
</evidence>
<evidence type="ECO:0000256" key="2">
    <source>
        <dbReference type="ARBA" id="ARBA00022617"/>
    </source>
</evidence>
<dbReference type="EMBL" id="PQIB02000009">
    <property type="protein sequence ID" value="RLM98798.1"/>
    <property type="molecule type" value="Genomic_DNA"/>
</dbReference>
<evidence type="ECO:0000256" key="3">
    <source>
        <dbReference type="ARBA" id="ARBA00022723"/>
    </source>
</evidence>
<name>A0A3L6R7I3_PANMI</name>
<dbReference type="Proteomes" id="UP000275267">
    <property type="component" value="Unassembled WGS sequence"/>
</dbReference>
<evidence type="ECO:0000256" key="4">
    <source>
        <dbReference type="ARBA" id="ARBA00023002"/>
    </source>
</evidence>
<dbReference type="GO" id="GO:0016491">
    <property type="term" value="F:oxidoreductase activity"/>
    <property type="evidence" value="ECO:0007669"/>
    <property type="project" value="UniProtKB-KW"/>
</dbReference>
<evidence type="ECO:0000313" key="7">
    <source>
        <dbReference type="Proteomes" id="UP000275267"/>
    </source>
</evidence>
<organism evidence="6 7">
    <name type="scientific">Panicum miliaceum</name>
    <name type="common">Proso millet</name>
    <name type="synonym">Broomcorn millet</name>
    <dbReference type="NCBI Taxonomy" id="4540"/>
    <lineage>
        <taxon>Eukaryota</taxon>
        <taxon>Viridiplantae</taxon>
        <taxon>Streptophyta</taxon>
        <taxon>Embryophyta</taxon>
        <taxon>Tracheophyta</taxon>
        <taxon>Spermatophyta</taxon>
        <taxon>Magnoliopsida</taxon>
        <taxon>Liliopsida</taxon>
        <taxon>Poales</taxon>
        <taxon>Poaceae</taxon>
        <taxon>PACMAD clade</taxon>
        <taxon>Panicoideae</taxon>
        <taxon>Panicodae</taxon>
        <taxon>Paniceae</taxon>
        <taxon>Panicinae</taxon>
        <taxon>Panicum</taxon>
        <taxon>Panicum sect. Panicum</taxon>
    </lineage>
</organism>
<evidence type="ECO:0000313" key="6">
    <source>
        <dbReference type="EMBL" id="RLM98798.1"/>
    </source>
</evidence>
<dbReference type="PANTHER" id="PTHR47944:SF4">
    <property type="entry name" value="OS09G0441700 PROTEIN"/>
    <property type="match status" value="1"/>
</dbReference>
<keyword evidence="4" id="KW-0560">Oxidoreductase</keyword>